<comment type="caution">
    <text evidence="1">The sequence shown here is derived from an EMBL/GenBank/DDBJ whole genome shotgun (WGS) entry which is preliminary data.</text>
</comment>
<evidence type="ECO:0000313" key="1">
    <source>
        <dbReference type="EMBL" id="KXY50917.1"/>
    </source>
</evidence>
<organism evidence="1 2">
    <name type="scientific">Bacillus cereus</name>
    <dbReference type="NCBI Taxonomy" id="1396"/>
    <lineage>
        <taxon>Bacteria</taxon>
        <taxon>Bacillati</taxon>
        <taxon>Bacillota</taxon>
        <taxon>Bacilli</taxon>
        <taxon>Bacillales</taxon>
        <taxon>Bacillaceae</taxon>
        <taxon>Bacillus</taxon>
        <taxon>Bacillus cereus group</taxon>
    </lineage>
</organism>
<gene>
    <name evidence="1" type="ORF">AT268_30695</name>
</gene>
<dbReference type="RefSeq" id="WP_061662244.1">
    <property type="nucleotide sequence ID" value="NZ_LOMO01000001.1"/>
</dbReference>
<sequence>MVTLFHCSNRVFDEFKISKELAVYKECELTEGYGIYMTENFSVASHYGDFVYSVAIKEEDVFDSTSKEEIQNLLDKVEKEVRINLADYMDVDDVILEILEGEASVRKLYKELNLRLDSNESFFSDFEDRITYESDCIQRQIEDVVTNNLNKIIKYYSKTQGDVYICHKNPEVLEIVNVQEKKLIA</sequence>
<dbReference type="EMBL" id="LOMO01000001">
    <property type="protein sequence ID" value="KXY50917.1"/>
    <property type="molecule type" value="Genomic_DNA"/>
</dbReference>
<reference evidence="1 2" key="1">
    <citation type="submission" date="2015-12" db="EMBL/GenBank/DDBJ databases">
        <title>Bacillus cereus Group isolate.</title>
        <authorList>
            <person name="Kovac J."/>
        </authorList>
    </citation>
    <scope>NUCLEOTIDE SEQUENCE [LARGE SCALE GENOMIC DNA]</scope>
    <source>
        <strain evidence="1 2">FSL K6-0073</strain>
    </source>
</reference>
<name>A0A9X0MJD2_BACCE</name>
<dbReference type="Proteomes" id="UP000075476">
    <property type="component" value="Unassembled WGS sequence"/>
</dbReference>
<proteinExistence type="predicted"/>
<dbReference type="AlphaFoldDB" id="A0A9X0MJD2"/>
<evidence type="ECO:0000313" key="2">
    <source>
        <dbReference type="Proteomes" id="UP000075476"/>
    </source>
</evidence>
<accession>A0A9X0MJD2</accession>
<protein>
    <submittedName>
        <fullName evidence="1">Uncharacterized protein</fullName>
    </submittedName>
</protein>